<dbReference type="Pfam" id="PF00905">
    <property type="entry name" value="Transpeptidase"/>
    <property type="match status" value="1"/>
</dbReference>
<dbReference type="Pfam" id="PF03717">
    <property type="entry name" value="PBP_dimer"/>
    <property type="match status" value="1"/>
</dbReference>
<reference evidence="7" key="2">
    <citation type="submission" date="2020-09" db="EMBL/GenBank/DDBJ databases">
        <authorList>
            <person name="Sun Q."/>
            <person name="Zhou Y."/>
        </authorList>
    </citation>
    <scope>NUCLEOTIDE SEQUENCE</scope>
    <source>
        <strain evidence="7">CGMCC 1.15478</strain>
    </source>
</reference>
<dbReference type="InterPro" id="IPR036138">
    <property type="entry name" value="PBP_dimer_sf"/>
</dbReference>
<dbReference type="Gene3D" id="3.90.1310.10">
    <property type="entry name" value="Penicillin-binding protein 2a (Domain 2)"/>
    <property type="match status" value="1"/>
</dbReference>
<gene>
    <name evidence="7" type="ORF">GCM10011410_13930</name>
</gene>
<accession>A0A916U6S6</accession>
<keyword evidence="3" id="KW-0472">Membrane</keyword>
<dbReference type="GO" id="GO:0071555">
    <property type="term" value="P:cell wall organization"/>
    <property type="evidence" value="ECO:0007669"/>
    <property type="project" value="TreeGrafter"/>
</dbReference>
<dbReference type="PANTHER" id="PTHR30627">
    <property type="entry name" value="PEPTIDOGLYCAN D,D-TRANSPEPTIDASE"/>
    <property type="match status" value="1"/>
</dbReference>
<dbReference type="GO" id="GO:0046677">
    <property type="term" value="P:response to antibiotic"/>
    <property type="evidence" value="ECO:0007669"/>
    <property type="project" value="InterPro"/>
</dbReference>
<dbReference type="InterPro" id="IPR005311">
    <property type="entry name" value="PBP_dimer"/>
</dbReference>
<dbReference type="Proteomes" id="UP000641514">
    <property type="component" value="Unassembled WGS sequence"/>
</dbReference>
<dbReference type="Gene3D" id="3.40.710.10">
    <property type="entry name" value="DD-peptidase/beta-lactamase superfamily"/>
    <property type="match status" value="1"/>
</dbReference>
<dbReference type="GO" id="GO:0005886">
    <property type="term" value="C:plasma membrane"/>
    <property type="evidence" value="ECO:0007669"/>
    <property type="project" value="TreeGrafter"/>
</dbReference>
<name>A0A916U6S6_9ACTN</name>
<evidence type="ECO:0000256" key="2">
    <source>
        <dbReference type="ARBA" id="ARBA00007171"/>
    </source>
</evidence>
<dbReference type="GO" id="GO:0071972">
    <property type="term" value="F:peptidoglycan L,D-transpeptidase activity"/>
    <property type="evidence" value="ECO:0007669"/>
    <property type="project" value="TreeGrafter"/>
</dbReference>
<protein>
    <submittedName>
        <fullName evidence="7">Penicillin-binding protein</fullName>
    </submittedName>
</protein>
<dbReference type="SUPFAM" id="SSF56519">
    <property type="entry name" value="Penicillin binding protein dimerisation domain"/>
    <property type="match status" value="1"/>
</dbReference>
<comment type="similarity">
    <text evidence="2">Belongs to the transpeptidase family.</text>
</comment>
<evidence type="ECO:0000259" key="5">
    <source>
        <dbReference type="Pfam" id="PF03717"/>
    </source>
</evidence>
<evidence type="ECO:0000313" key="8">
    <source>
        <dbReference type="Proteomes" id="UP000641514"/>
    </source>
</evidence>
<dbReference type="InterPro" id="IPR001460">
    <property type="entry name" value="PCN-bd_Tpept"/>
</dbReference>
<keyword evidence="8" id="KW-1185">Reference proteome</keyword>
<evidence type="ECO:0000256" key="1">
    <source>
        <dbReference type="ARBA" id="ARBA00004370"/>
    </source>
</evidence>
<evidence type="ECO:0000259" key="4">
    <source>
        <dbReference type="Pfam" id="PF00905"/>
    </source>
</evidence>
<dbReference type="InterPro" id="IPR050515">
    <property type="entry name" value="Beta-lactam/transpept"/>
</dbReference>
<dbReference type="Pfam" id="PF05223">
    <property type="entry name" value="MecA_N"/>
    <property type="match status" value="1"/>
</dbReference>
<dbReference type="EMBL" id="BMJH01000001">
    <property type="protein sequence ID" value="GGC62721.1"/>
    <property type="molecule type" value="Genomic_DNA"/>
</dbReference>
<feature type="domain" description="Penicillin-binding protein dimerisation" evidence="5">
    <location>
        <begin position="149"/>
        <end position="261"/>
    </location>
</feature>
<proteinExistence type="inferred from homology"/>
<evidence type="ECO:0000313" key="7">
    <source>
        <dbReference type="EMBL" id="GGC62721.1"/>
    </source>
</evidence>
<comment type="subcellular location">
    <subcellularLocation>
        <location evidence="1">Membrane</location>
    </subcellularLocation>
</comment>
<feature type="domain" description="NTF2-like N-terminal transpeptidase" evidence="6">
    <location>
        <begin position="25"/>
        <end position="134"/>
    </location>
</feature>
<dbReference type="AlphaFoldDB" id="A0A916U6S6"/>
<feature type="domain" description="Penicillin-binding protein transpeptidase" evidence="4">
    <location>
        <begin position="320"/>
        <end position="573"/>
    </location>
</feature>
<comment type="caution">
    <text evidence="7">The sequence shown here is derived from an EMBL/GenBank/DDBJ whole genome shotgun (WGS) entry which is preliminary data.</text>
</comment>
<dbReference type="PANTHER" id="PTHR30627:SF24">
    <property type="entry name" value="PENICILLIN-BINDING PROTEIN 4B"/>
    <property type="match status" value="1"/>
</dbReference>
<dbReference type="InterPro" id="IPR012338">
    <property type="entry name" value="Beta-lactam/transpept-like"/>
</dbReference>
<evidence type="ECO:0000259" key="6">
    <source>
        <dbReference type="Pfam" id="PF05223"/>
    </source>
</evidence>
<reference evidence="7" key="1">
    <citation type="journal article" date="2014" name="Int. J. Syst. Evol. Microbiol.">
        <title>Complete genome sequence of Corynebacterium casei LMG S-19264T (=DSM 44701T), isolated from a smear-ripened cheese.</title>
        <authorList>
            <consortium name="US DOE Joint Genome Institute (JGI-PGF)"/>
            <person name="Walter F."/>
            <person name="Albersmeier A."/>
            <person name="Kalinowski J."/>
            <person name="Ruckert C."/>
        </authorList>
    </citation>
    <scope>NUCLEOTIDE SEQUENCE</scope>
    <source>
        <strain evidence="7">CGMCC 1.15478</strain>
    </source>
</reference>
<dbReference type="GO" id="GO:0008658">
    <property type="term" value="F:penicillin binding"/>
    <property type="evidence" value="ECO:0007669"/>
    <property type="project" value="InterPro"/>
</dbReference>
<sequence length="604" mass="62999">MLLIVGVLGAAMLTACQSHVEESSPLGTIRDFTAALTDGDLPGAAALTDDPARAGDDLEGIYESLTHDGAQFAVQGLSVGDEGATFTLGAVWDLGDSAYGPREWAFSTSGTATRSSDGWRVVWRPDVVVPHLTDETTVRFRPQPPAPTDIVDRNGEVIMTEQPVHLVSVTPARARSNGEVAKSLAELLQPIDPQITAASLLSSINAGQGTTVTVVVLRDSDYFGVASALEEIPGVSVQQQSRMLSTSRELASPLFGQLQDEWDERQQQSAGWAVEIVGPEASHILAESPGIPLPDVRTEIDLEVQTAAQKAIEDLDTPAAIVAVKSSTGAVLGVAQNAAADAEGPIALSGLYPPGSAFKPITSMAAMMIDEVAPNSVVPCPPSGIYAGRYIPNIDGLDLGDIAFDEAFAQSCNTTFADLALSLSDEALHDVGMQTGLGMNFRVPGLTMVTGDVPVNTSSIDRVEAALGQGRNVASPFGMAFLAATIARGSTPAPMLLQGEPGESDQIVPPLPAELTRSIQHLMRGVVERGTASELARYRGLIGKTGTAEVDSDQAPHGWFIGIDGDLAFAVFVGSAGSSEPAVAAADRFLEPLIDADDVDAEAE</sequence>
<dbReference type="SUPFAM" id="SSF56601">
    <property type="entry name" value="beta-lactamase/transpeptidase-like"/>
    <property type="match status" value="1"/>
</dbReference>
<dbReference type="InterPro" id="IPR007887">
    <property type="entry name" value="MecA_N"/>
</dbReference>
<organism evidence="7 8">
    <name type="scientific">Hoyosella rhizosphaerae</name>
    <dbReference type="NCBI Taxonomy" id="1755582"/>
    <lineage>
        <taxon>Bacteria</taxon>
        <taxon>Bacillati</taxon>
        <taxon>Actinomycetota</taxon>
        <taxon>Actinomycetes</taxon>
        <taxon>Mycobacteriales</taxon>
        <taxon>Hoyosellaceae</taxon>
        <taxon>Hoyosella</taxon>
    </lineage>
</organism>
<evidence type="ECO:0000256" key="3">
    <source>
        <dbReference type="ARBA" id="ARBA00023136"/>
    </source>
</evidence>